<evidence type="ECO:0000256" key="3">
    <source>
        <dbReference type="ARBA" id="ARBA00022833"/>
    </source>
</evidence>
<evidence type="ECO:0000256" key="2">
    <source>
        <dbReference type="ARBA" id="ARBA00022771"/>
    </source>
</evidence>
<dbReference type="Gene3D" id="3.30.40.10">
    <property type="entry name" value="Zinc/RING finger domain, C3HC4 (zinc finger)"/>
    <property type="match status" value="1"/>
</dbReference>
<feature type="domain" description="Zinc finger PHD-type" evidence="4">
    <location>
        <begin position="109"/>
        <end position="154"/>
    </location>
</feature>
<reference evidence="5" key="1">
    <citation type="journal article" date="2020" name="Nature">
        <title>Giant virus diversity and host interactions through global metagenomics.</title>
        <authorList>
            <person name="Schulz F."/>
            <person name="Roux S."/>
            <person name="Paez-Espino D."/>
            <person name="Jungbluth S."/>
            <person name="Walsh D.A."/>
            <person name="Denef V.J."/>
            <person name="McMahon K.D."/>
            <person name="Konstantinidis K.T."/>
            <person name="Eloe-Fadrosh E.A."/>
            <person name="Kyrpides N.C."/>
            <person name="Woyke T."/>
        </authorList>
    </citation>
    <scope>NUCLEOTIDE SEQUENCE</scope>
    <source>
        <strain evidence="5">GVMAG-M-3300013006-15</strain>
    </source>
</reference>
<dbReference type="InterPro" id="IPR001965">
    <property type="entry name" value="Znf_PHD"/>
</dbReference>
<dbReference type="CDD" id="cd15489">
    <property type="entry name" value="PHD_SF"/>
    <property type="match status" value="1"/>
</dbReference>
<dbReference type="InterPro" id="IPR019787">
    <property type="entry name" value="Znf_PHD-finger"/>
</dbReference>
<dbReference type="EMBL" id="MN739165">
    <property type="protein sequence ID" value="QHS91844.1"/>
    <property type="molecule type" value="Genomic_DNA"/>
</dbReference>
<dbReference type="GO" id="GO:0008270">
    <property type="term" value="F:zinc ion binding"/>
    <property type="evidence" value="ECO:0007669"/>
    <property type="project" value="UniProtKB-KW"/>
</dbReference>
<dbReference type="Pfam" id="PF00628">
    <property type="entry name" value="PHD"/>
    <property type="match status" value="1"/>
</dbReference>
<evidence type="ECO:0000313" key="5">
    <source>
        <dbReference type="EMBL" id="QHS91844.1"/>
    </source>
</evidence>
<dbReference type="SUPFAM" id="SSF57903">
    <property type="entry name" value="FYVE/PHD zinc finger"/>
    <property type="match status" value="1"/>
</dbReference>
<dbReference type="InterPro" id="IPR011011">
    <property type="entry name" value="Znf_FYVE_PHD"/>
</dbReference>
<dbReference type="SMART" id="SM00249">
    <property type="entry name" value="PHD"/>
    <property type="match status" value="1"/>
</dbReference>
<accession>A0A6C0BJF9</accession>
<keyword evidence="3" id="KW-0862">Zinc</keyword>
<evidence type="ECO:0000259" key="4">
    <source>
        <dbReference type="SMART" id="SM00249"/>
    </source>
</evidence>
<sequence>MSSRSEKAMFKAEQIFKESKKIYEETYIDETASWALVFAYQKKWADENPNDKFGYWNSREYKSLQNSAIKANVSRLDAHKKHWKNYDFFELKKRQWQDFLVRDEKRIKHCSCGERDNSAMVQCNDCFHWIHLTCADLTEKEAQDLPEFICTSCMANTLKKFANDFIRHEAGEIDDSGNEVPADE</sequence>
<dbReference type="InterPro" id="IPR013083">
    <property type="entry name" value="Znf_RING/FYVE/PHD"/>
</dbReference>
<evidence type="ECO:0000256" key="1">
    <source>
        <dbReference type="ARBA" id="ARBA00022723"/>
    </source>
</evidence>
<organism evidence="5">
    <name type="scientific">viral metagenome</name>
    <dbReference type="NCBI Taxonomy" id="1070528"/>
    <lineage>
        <taxon>unclassified sequences</taxon>
        <taxon>metagenomes</taxon>
        <taxon>organismal metagenomes</taxon>
    </lineage>
</organism>
<keyword evidence="1" id="KW-0479">Metal-binding</keyword>
<protein>
    <recommendedName>
        <fullName evidence="4">Zinc finger PHD-type domain-containing protein</fullName>
    </recommendedName>
</protein>
<proteinExistence type="predicted"/>
<name>A0A6C0BJF9_9ZZZZ</name>
<dbReference type="AlphaFoldDB" id="A0A6C0BJF9"/>
<keyword evidence="2" id="KW-0863">Zinc-finger</keyword>